<keyword evidence="2" id="KW-1185">Reference proteome</keyword>
<organism evidence="1 2">
    <name type="scientific">Armillaria gallica</name>
    <name type="common">Bulbous honey fungus</name>
    <name type="synonym">Armillaria bulbosa</name>
    <dbReference type="NCBI Taxonomy" id="47427"/>
    <lineage>
        <taxon>Eukaryota</taxon>
        <taxon>Fungi</taxon>
        <taxon>Dikarya</taxon>
        <taxon>Basidiomycota</taxon>
        <taxon>Agaricomycotina</taxon>
        <taxon>Agaricomycetes</taxon>
        <taxon>Agaricomycetidae</taxon>
        <taxon>Agaricales</taxon>
        <taxon>Marasmiineae</taxon>
        <taxon>Physalacriaceae</taxon>
        <taxon>Armillaria</taxon>
    </lineage>
</organism>
<dbReference type="InParanoid" id="A0A2H3E3D0"/>
<evidence type="ECO:0000313" key="2">
    <source>
        <dbReference type="Proteomes" id="UP000217790"/>
    </source>
</evidence>
<protein>
    <submittedName>
        <fullName evidence="1">Uncharacterized protein</fullName>
    </submittedName>
</protein>
<gene>
    <name evidence="1" type="ORF">ARMGADRAFT_570949</name>
</gene>
<accession>A0A2H3E3D0</accession>
<name>A0A2H3E3D0_ARMGA</name>
<dbReference type="Proteomes" id="UP000217790">
    <property type="component" value="Unassembled WGS sequence"/>
</dbReference>
<proteinExistence type="predicted"/>
<dbReference type="EMBL" id="KZ293648">
    <property type="protein sequence ID" value="PBK98212.1"/>
    <property type="molecule type" value="Genomic_DNA"/>
</dbReference>
<reference evidence="2" key="1">
    <citation type="journal article" date="2017" name="Nat. Ecol. Evol.">
        <title>Genome expansion and lineage-specific genetic innovations in the forest pathogenic fungi Armillaria.</title>
        <authorList>
            <person name="Sipos G."/>
            <person name="Prasanna A.N."/>
            <person name="Walter M.C."/>
            <person name="O'Connor E."/>
            <person name="Balint B."/>
            <person name="Krizsan K."/>
            <person name="Kiss B."/>
            <person name="Hess J."/>
            <person name="Varga T."/>
            <person name="Slot J."/>
            <person name="Riley R."/>
            <person name="Boka B."/>
            <person name="Rigling D."/>
            <person name="Barry K."/>
            <person name="Lee J."/>
            <person name="Mihaltcheva S."/>
            <person name="LaButti K."/>
            <person name="Lipzen A."/>
            <person name="Waldron R."/>
            <person name="Moloney N.M."/>
            <person name="Sperisen C."/>
            <person name="Kredics L."/>
            <person name="Vagvoelgyi C."/>
            <person name="Patrignani A."/>
            <person name="Fitzpatrick D."/>
            <person name="Nagy I."/>
            <person name="Doyle S."/>
            <person name="Anderson J.B."/>
            <person name="Grigoriev I.V."/>
            <person name="Gueldener U."/>
            <person name="Muensterkoetter M."/>
            <person name="Nagy L.G."/>
        </authorList>
    </citation>
    <scope>NUCLEOTIDE SEQUENCE [LARGE SCALE GENOMIC DNA]</scope>
    <source>
        <strain evidence="2">Ar21-2</strain>
    </source>
</reference>
<sequence length="79" mass="8862">MSIAMETLFFFLPSMISSNCSVIPTARAREFSLRSRPRSQPAALIAVRLTLTRICRQFQHGRVTRGGRTMFSVELLASS</sequence>
<dbReference type="AlphaFoldDB" id="A0A2H3E3D0"/>
<evidence type="ECO:0000313" key="1">
    <source>
        <dbReference type="EMBL" id="PBK98212.1"/>
    </source>
</evidence>